<dbReference type="Pfam" id="PF14568">
    <property type="entry name" value="SUKH_6"/>
    <property type="match status" value="1"/>
</dbReference>
<evidence type="ECO:0000313" key="3">
    <source>
        <dbReference type="Proteomes" id="UP000196027"/>
    </source>
</evidence>
<dbReference type="Gene3D" id="3.40.1580.10">
    <property type="entry name" value="SMI1/KNR4-like"/>
    <property type="match status" value="1"/>
</dbReference>
<dbReference type="SUPFAM" id="SSF160631">
    <property type="entry name" value="SMI1/KNR4-like"/>
    <property type="match status" value="1"/>
</dbReference>
<dbReference type="InterPro" id="IPR037883">
    <property type="entry name" value="Knr4/Smi1-like_sf"/>
</dbReference>
<dbReference type="AlphaFoldDB" id="A0A1Y0I1F0"/>
<gene>
    <name evidence="2" type="ORF">OLMES_0123</name>
</gene>
<dbReference type="RefSeq" id="WP_087459456.1">
    <property type="nucleotide sequence ID" value="NZ_CP021425.1"/>
</dbReference>
<name>A0A1Y0I1F0_9GAMM</name>
<reference evidence="2 3" key="1">
    <citation type="submission" date="2017-05" db="EMBL/GenBank/DDBJ databases">
        <title>Genomic insights into alkan degradation activity of Oleiphilus messinensis.</title>
        <authorList>
            <person name="Kozyavkin S.A."/>
            <person name="Slesarev A.I."/>
            <person name="Golyshin P.N."/>
            <person name="Korzhenkov A."/>
            <person name="Golyshina O.N."/>
            <person name="Toshchakov S.V."/>
        </authorList>
    </citation>
    <scope>NUCLEOTIDE SEQUENCE [LARGE SCALE GENOMIC DNA]</scope>
    <source>
        <strain evidence="2 3">ME102</strain>
    </source>
</reference>
<accession>A0A1Y0I1F0</accession>
<organism evidence="2 3">
    <name type="scientific">Oleiphilus messinensis</name>
    <dbReference type="NCBI Taxonomy" id="141451"/>
    <lineage>
        <taxon>Bacteria</taxon>
        <taxon>Pseudomonadati</taxon>
        <taxon>Pseudomonadota</taxon>
        <taxon>Gammaproteobacteria</taxon>
        <taxon>Oceanospirillales</taxon>
        <taxon>Oleiphilaceae</taxon>
        <taxon>Oleiphilus</taxon>
    </lineage>
</organism>
<dbReference type="Proteomes" id="UP000196027">
    <property type="component" value="Chromosome"/>
</dbReference>
<keyword evidence="3" id="KW-1185">Reference proteome</keyword>
<evidence type="ECO:0000259" key="1">
    <source>
        <dbReference type="SMART" id="SM00860"/>
    </source>
</evidence>
<dbReference type="EMBL" id="CP021425">
    <property type="protein sequence ID" value="ARU54231.1"/>
    <property type="molecule type" value="Genomic_DNA"/>
</dbReference>
<dbReference type="InterPro" id="IPR018958">
    <property type="entry name" value="Knr4/Smi1-like_dom"/>
</dbReference>
<protein>
    <submittedName>
        <fullName evidence="2">SMI1/KNR4 family protein</fullName>
    </submittedName>
</protein>
<feature type="domain" description="Knr4/Smi1-like" evidence="1">
    <location>
        <begin position="15"/>
        <end position="145"/>
    </location>
</feature>
<dbReference type="KEGG" id="ome:OLMES_0123"/>
<dbReference type="SMART" id="SM00860">
    <property type="entry name" value="SMI1_KNR4"/>
    <property type="match status" value="1"/>
</dbReference>
<evidence type="ECO:0000313" key="2">
    <source>
        <dbReference type="EMBL" id="ARU54231.1"/>
    </source>
</evidence>
<proteinExistence type="predicted"/>
<sequence length="151" mass="16598">MEIVWNNYLWDGNHTVDVNSVELLESHLGIKFPKDYLDVVMIHQGKVPNPNQIKVGGRITSVGVLFLITHDNEYKGSTIKSNVMYVEDDLPQGIVPIVGSGGGSVFAFDFRKSSDTPSIVFVDSDKEGDDAITFLSDSFSGFLSLLRGDLT</sequence>